<evidence type="ECO:0000313" key="6">
    <source>
        <dbReference type="EMBL" id="SHK49343.1"/>
    </source>
</evidence>
<dbReference type="SUPFAM" id="SSF56935">
    <property type="entry name" value="Porins"/>
    <property type="match status" value="1"/>
</dbReference>
<dbReference type="InterPro" id="IPR000531">
    <property type="entry name" value="Beta-barrel_TonB"/>
</dbReference>
<reference evidence="6 7" key="1">
    <citation type="submission" date="2016-11" db="EMBL/GenBank/DDBJ databases">
        <authorList>
            <person name="Jaros S."/>
            <person name="Januszkiewicz K."/>
            <person name="Wedrychowicz H."/>
        </authorList>
    </citation>
    <scope>NUCLEOTIDE SEQUENCE [LARGE SCALE GENOMIC DNA]</scope>
    <source>
        <strain evidence="6 7">KHT3</strain>
    </source>
</reference>
<evidence type="ECO:0000256" key="3">
    <source>
        <dbReference type="SAM" id="SignalP"/>
    </source>
</evidence>
<keyword evidence="2" id="KW-0798">TonB box</keyword>
<comment type="similarity">
    <text evidence="1 2">Belongs to the TonB-dependent receptor family.</text>
</comment>
<dbReference type="InterPro" id="IPR008969">
    <property type="entry name" value="CarboxyPept-like_regulatory"/>
</dbReference>
<dbReference type="Gene3D" id="2.170.130.10">
    <property type="entry name" value="TonB-dependent receptor, plug domain"/>
    <property type="match status" value="1"/>
</dbReference>
<feature type="signal peptide" evidence="3">
    <location>
        <begin position="1"/>
        <end position="26"/>
    </location>
</feature>
<gene>
    <name evidence="6" type="ORF">SAMN05216463_10495</name>
</gene>
<keyword evidence="1 2" id="KW-0472">Membrane</keyword>
<evidence type="ECO:0000259" key="5">
    <source>
        <dbReference type="Pfam" id="PF07715"/>
    </source>
</evidence>
<name>A0A1M6SXB9_XYLRU</name>
<keyword evidence="1" id="KW-1134">Transmembrane beta strand</keyword>
<dbReference type="InterPro" id="IPR012910">
    <property type="entry name" value="Plug_dom"/>
</dbReference>
<keyword evidence="1" id="KW-0998">Cell outer membrane</keyword>
<dbReference type="Proteomes" id="UP000184130">
    <property type="component" value="Unassembled WGS sequence"/>
</dbReference>
<feature type="domain" description="TonB-dependent receptor plug" evidence="5">
    <location>
        <begin position="121"/>
        <end position="233"/>
    </location>
</feature>
<dbReference type="PROSITE" id="PS52016">
    <property type="entry name" value="TONB_DEPENDENT_REC_3"/>
    <property type="match status" value="1"/>
</dbReference>
<evidence type="ECO:0000256" key="2">
    <source>
        <dbReference type="RuleBase" id="RU003357"/>
    </source>
</evidence>
<dbReference type="GO" id="GO:0009279">
    <property type="term" value="C:cell outer membrane"/>
    <property type="evidence" value="ECO:0007669"/>
    <property type="project" value="UniProtKB-SubCell"/>
</dbReference>
<dbReference type="NCBIfam" id="TIGR04056">
    <property type="entry name" value="OMP_RagA_SusC"/>
    <property type="match status" value="1"/>
</dbReference>
<keyword evidence="1" id="KW-0813">Transport</keyword>
<dbReference type="EMBL" id="FRBD01000004">
    <property type="protein sequence ID" value="SHK49343.1"/>
    <property type="molecule type" value="Genomic_DNA"/>
</dbReference>
<dbReference type="AlphaFoldDB" id="A0A1M6SXB9"/>
<dbReference type="InterPro" id="IPR023996">
    <property type="entry name" value="TonB-dep_OMP_SusC/RagA"/>
</dbReference>
<protein>
    <submittedName>
        <fullName evidence="6">TonB-linked outer membrane protein, SusC/RagA family</fullName>
    </submittedName>
</protein>
<keyword evidence="3" id="KW-0732">Signal</keyword>
<evidence type="ECO:0000259" key="4">
    <source>
        <dbReference type="Pfam" id="PF00593"/>
    </source>
</evidence>
<dbReference type="Pfam" id="PF07715">
    <property type="entry name" value="Plug"/>
    <property type="match status" value="1"/>
</dbReference>
<dbReference type="InterPro" id="IPR023997">
    <property type="entry name" value="TonB-dep_OMP_SusC/RagA_CS"/>
</dbReference>
<dbReference type="FunFam" id="2.170.130.10:FF:000003">
    <property type="entry name" value="SusC/RagA family TonB-linked outer membrane protein"/>
    <property type="match status" value="1"/>
</dbReference>
<comment type="subcellular location">
    <subcellularLocation>
        <location evidence="1">Cell outer membrane</location>
        <topology evidence="1">Multi-pass membrane protein</topology>
    </subcellularLocation>
</comment>
<proteinExistence type="inferred from homology"/>
<dbReference type="SUPFAM" id="SSF49464">
    <property type="entry name" value="Carboxypeptidase regulatory domain-like"/>
    <property type="match status" value="1"/>
</dbReference>
<accession>A0A1M6SXB9</accession>
<dbReference type="FunFam" id="2.60.40.1120:FF:000003">
    <property type="entry name" value="Outer membrane protein Omp121"/>
    <property type="match status" value="1"/>
</dbReference>
<dbReference type="InterPro" id="IPR037066">
    <property type="entry name" value="Plug_dom_sf"/>
</dbReference>
<dbReference type="Gene3D" id="2.60.40.1120">
    <property type="entry name" value="Carboxypeptidase-like, regulatory domain"/>
    <property type="match status" value="1"/>
</dbReference>
<organism evidence="6 7">
    <name type="scientific">Xylanibacter ruminicola</name>
    <name type="common">Prevotella ruminicola</name>
    <dbReference type="NCBI Taxonomy" id="839"/>
    <lineage>
        <taxon>Bacteria</taxon>
        <taxon>Pseudomonadati</taxon>
        <taxon>Bacteroidota</taxon>
        <taxon>Bacteroidia</taxon>
        <taxon>Bacteroidales</taxon>
        <taxon>Prevotellaceae</taxon>
        <taxon>Xylanibacter</taxon>
    </lineage>
</organism>
<keyword evidence="1" id="KW-0812">Transmembrane</keyword>
<feature type="chain" id="PRO_5012274468" evidence="3">
    <location>
        <begin position="27"/>
        <end position="1091"/>
    </location>
</feature>
<feature type="domain" description="TonB-dependent receptor-like beta-barrel" evidence="4">
    <location>
        <begin position="490"/>
        <end position="903"/>
    </location>
</feature>
<dbReference type="Pfam" id="PF13715">
    <property type="entry name" value="CarbopepD_reg_2"/>
    <property type="match status" value="1"/>
</dbReference>
<sequence>MNKTLKTILPTIVLLFLGTLSSAIMAQTRAVSGLVLDENGEPLIGATVIQKGTTNASITDLDGRYNLSVPESTIVLEFSYVGYKTTEKSVTAKQQIVNVTLLPDANLMDEVVVTAFAKQKKVNVTGAISSINGSEVLASPVANVSTALLGVAAGVSGLQSSGEPGRNDANLHIRGISTYGSSAPLIIIDGVEQSSEQAMAEFNAMDANEIQGISILKDASSTAVYGVRGANGVIIVTTKRGTTGKPSINFSASYGVTKATTLQKGVTSYEYALFRNEAIRNEQNGFPGKESLSAYIYDDYDLWKFKNNRDFTPQEVEAMNLTPEQKAALNASPAIYYGSHDLYKEQFNRAAPQYQANINVSGGTDRVKYFVSFGYFRQEGITNSVSYYGASTQSVFNRYNFRSNFDINIAKNLTLSINSAGQFGETTGPGNNAEPYDMSGRYKIIMQYIYDSTPFTCPGIVDNHLINGFSGIAGSEQNPLASKTNSSIGNQNAVYNLLVSGSHTIFNSLLDNSIRLNYNMDYLLPGLNAHATVSYQDNYNRLVKFTPSIPSYTIQRNAENPNIFDFFGGSMGGGNFESYGYSNWNKIYVDASVDWSGSFGKHNVGALFLGKASKYTMPNDSYHVPSGIMGFVGRVTYNYDNKYMAEINAGYNGTEQFREGKRFGLFPALSIGWVPTAEKFFPENDILTFMKIRASYGEVGNDQLGGSRRYYYLPNTYNLNQNGYYLGNSNGSVQNTYFAGAVEGSLGNPDITWERARKYDVGVETKFFKNRLSIDYDWFYEKRDNILTTLGTIPAIYGVSMGDVPPANVGITENHGFEAVVNWTESRGKLLYTISGNISYAKNKIIYKAEASNPYPWMNETGHAIGQRFGLQSDGLFNTQEELDARPYNTYTGNAATLGDIRYKDLDGDGKIDQNDRAPIGKPNYAEYHFGFKAQIAYKGFDLRLLFTGSLNGSYYLSSGYTIPFFKSAGNAWKWQYDGRWTQEKYLAGEEITYPRATYDATSGHNNYLQSDYWVKSTNHFKLKNIEVGYTFDLSKKTRIIEGLRVYANANNVYTFKNALSDYGIDPETTDGSAYIYPLTKVVTIGLSFRF</sequence>
<dbReference type="Pfam" id="PF00593">
    <property type="entry name" value="TonB_dep_Rec_b-barrel"/>
    <property type="match status" value="1"/>
</dbReference>
<evidence type="ECO:0000256" key="1">
    <source>
        <dbReference type="PROSITE-ProRule" id="PRU01360"/>
    </source>
</evidence>
<dbReference type="InterPro" id="IPR039426">
    <property type="entry name" value="TonB-dep_rcpt-like"/>
</dbReference>
<evidence type="ECO:0000313" key="7">
    <source>
        <dbReference type="Proteomes" id="UP000184130"/>
    </source>
</evidence>
<dbReference type="OrthoDB" id="9768177at2"/>
<dbReference type="NCBIfam" id="TIGR04057">
    <property type="entry name" value="SusC_RagA_signa"/>
    <property type="match status" value="1"/>
</dbReference>